<keyword evidence="3" id="KW-1185">Reference proteome</keyword>
<dbReference type="InterPro" id="IPR032675">
    <property type="entry name" value="LRR_dom_sf"/>
</dbReference>
<sequence length="405" mass="45440">MPDLWKVLEYDMSGVPLNVKDCERCLRLTKIFLEYAGSSPLSIFVYGVTKVPDETMGLLDLLFDAWCRRAGQWAEVALNFPQSYLERNSYQLTKGSLKNLHTIHITELNAADGNRSTYNFLAPCRALRSAELSLSLPRSNGLLPSLPWHQLETLALTLESTGPNVSQLLPLCKNVKKLTISIHGLDLLFPDTTVYTLPKVQHLTIHEASPHNSRLFSTFFRCFTLPNLVSLDVDTSTYIFGDVLKESDFSGLLEFLQRSSSRLTSLTLRGECLSSERVVYLLECLEELTTLHLVESRFRRGSDQTLCTPYVFEHLVAPDIFPGSLLPQLLHLKVTEVTKYLPCKELVAAVLSRCGSTGAGPGVERLQSVEVELYDYMLWADDLPRSLRQLKDLGGGDEGLKVIVR</sequence>
<dbReference type="EMBL" id="JBAHYK010000074">
    <property type="protein sequence ID" value="KAL0579030.1"/>
    <property type="molecule type" value="Genomic_DNA"/>
</dbReference>
<protein>
    <recommendedName>
        <fullName evidence="4">F-box domain-containing protein</fullName>
    </recommendedName>
</protein>
<reference evidence="2 3" key="1">
    <citation type="submission" date="2024-02" db="EMBL/GenBank/DDBJ databases">
        <title>A draft genome for the cacao thread blight pathogen Marasmius crinis-equi.</title>
        <authorList>
            <person name="Cohen S.P."/>
            <person name="Baruah I.K."/>
            <person name="Amoako-Attah I."/>
            <person name="Bukari Y."/>
            <person name="Meinhardt L.W."/>
            <person name="Bailey B.A."/>
        </authorList>
    </citation>
    <scope>NUCLEOTIDE SEQUENCE [LARGE SCALE GENOMIC DNA]</scope>
    <source>
        <strain evidence="2 3">GH-76</strain>
    </source>
</reference>
<dbReference type="Proteomes" id="UP001465976">
    <property type="component" value="Unassembled WGS sequence"/>
</dbReference>
<evidence type="ECO:0000313" key="1">
    <source>
        <dbReference type="EMBL" id="KAL0579030.1"/>
    </source>
</evidence>
<accession>A0ABR3FU75</accession>
<evidence type="ECO:0000313" key="3">
    <source>
        <dbReference type="Proteomes" id="UP001465976"/>
    </source>
</evidence>
<organism evidence="2 3">
    <name type="scientific">Marasmius crinis-equi</name>
    <dbReference type="NCBI Taxonomy" id="585013"/>
    <lineage>
        <taxon>Eukaryota</taxon>
        <taxon>Fungi</taxon>
        <taxon>Dikarya</taxon>
        <taxon>Basidiomycota</taxon>
        <taxon>Agaricomycotina</taxon>
        <taxon>Agaricomycetes</taxon>
        <taxon>Agaricomycetidae</taxon>
        <taxon>Agaricales</taxon>
        <taxon>Marasmiineae</taxon>
        <taxon>Marasmiaceae</taxon>
        <taxon>Marasmius</taxon>
    </lineage>
</organism>
<dbReference type="EMBL" id="JBAHYK010000074">
    <property type="protein sequence ID" value="KAL0579041.1"/>
    <property type="molecule type" value="Genomic_DNA"/>
</dbReference>
<name>A0ABR3FU75_9AGAR</name>
<dbReference type="SUPFAM" id="SSF52047">
    <property type="entry name" value="RNI-like"/>
    <property type="match status" value="1"/>
</dbReference>
<gene>
    <name evidence="1" type="ORF">V5O48_002973</name>
    <name evidence="2" type="ORF">V5O48_002984</name>
</gene>
<evidence type="ECO:0000313" key="2">
    <source>
        <dbReference type="EMBL" id="KAL0579041.1"/>
    </source>
</evidence>
<evidence type="ECO:0008006" key="4">
    <source>
        <dbReference type="Google" id="ProtNLM"/>
    </source>
</evidence>
<dbReference type="Gene3D" id="3.80.10.10">
    <property type="entry name" value="Ribonuclease Inhibitor"/>
    <property type="match status" value="1"/>
</dbReference>
<comment type="caution">
    <text evidence="2">The sequence shown here is derived from an EMBL/GenBank/DDBJ whole genome shotgun (WGS) entry which is preliminary data.</text>
</comment>
<proteinExistence type="predicted"/>